<evidence type="ECO:0000313" key="1">
    <source>
        <dbReference type="EMBL" id="GEQ73255.1"/>
    </source>
</evidence>
<dbReference type="Proteomes" id="UP000323105">
    <property type="component" value="Unassembled WGS sequence"/>
</dbReference>
<accession>A0A5A7M961</accession>
<reference evidence="1 2" key="1">
    <citation type="journal article" date="2019" name="Microbiol. Resour. Announc.">
        <title>Draft Genome Sequence of Comamonas testosteroni TA441, a Bacterium That Has a Cryptic Phenol Degradation Gene Cluster.</title>
        <authorList>
            <person name="Arai H."/>
            <person name="Ishii M."/>
        </authorList>
    </citation>
    <scope>NUCLEOTIDE SEQUENCE [LARGE SCALE GENOMIC DNA]</scope>
    <source>
        <strain evidence="1 2">TA441</strain>
    </source>
</reference>
<sequence>MPAKRTEPSRAAVNPAAGFKYTRAESTDLAKRFAAIRREQARTQREAAAAEFAQAQQSLELELEPTAQVVPLFKRAV</sequence>
<dbReference type="AlphaFoldDB" id="A0A5A7M961"/>
<evidence type="ECO:0000313" key="2">
    <source>
        <dbReference type="Proteomes" id="UP000323105"/>
    </source>
</evidence>
<protein>
    <submittedName>
        <fullName evidence="1">Uncharacterized protein</fullName>
    </submittedName>
</protein>
<organism evidence="1 2">
    <name type="scientific">Comamonas testosteroni</name>
    <name type="common">Pseudomonas testosteroni</name>
    <dbReference type="NCBI Taxonomy" id="285"/>
    <lineage>
        <taxon>Bacteria</taxon>
        <taxon>Pseudomonadati</taxon>
        <taxon>Pseudomonadota</taxon>
        <taxon>Betaproteobacteria</taxon>
        <taxon>Burkholderiales</taxon>
        <taxon>Comamonadaceae</taxon>
        <taxon>Comamonas</taxon>
    </lineage>
</organism>
<comment type="caution">
    <text evidence="1">The sequence shown here is derived from an EMBL/GenBank/DDBJ whole genome shotgun (WGS) entry which is preliminary data.</text>
</comment>
<gene>
    <name evidence="1" type="ORF">CTTA_0260</name>
</gene>
<name>A0A5A7M961_COMTE</name>
<dbReference type="RefSeq" id="WP_149354383.1">
    <property type="nucleotide sequence ID" value="NZ_BKBW01000001.1"/>
</dbReference>
<proteinExistence type="predicted"/>
<dbReference type="EMBL" id="BKBW01000001">
    <property type="protein sequence ID" value="GEQ73255.1"/>
    <property type="molecule type" value="Genomic_DNA"/>
</dbReference>